<gene>
    <name evidence="1" type="ordered locus">Sden_3223</name>
</gene>
<dbReference type="InterPro" id="IPR009659">
    <property type="entry name" value="DUF1249"/>
</dbReference>
<keyword evidence="2" id="KW-1185">Reference proteome</keyword>
<name>Q12J77_SHEDO</name>
<sequence length="155" mass="17695">MLEEGPCSLASLEFNKAKYQPNISAFLALCGRNYAYILKWLPNDSVNASWLVQGEFGILAVSVVENTKYTQLVEISRDVPQSFFLNPPKVLVRIYHDAQLAEVLTSRQICHLKPVYNYPNSDMHQIDEKYRINAFLEELLKIGCHPMGSMDLTQQ</sequence>
<evidence type="ECO:0000313" key="1">
    <source>
        <dbReference type="EMBL" id="ABE56499.1"/>
    </source>
</evidence>
<organism evidence="1 2">
    <name type="scientific">Shewanella denitrificans (strain OS217 / ATCC BAA-1090 / DSM 15013)</name>
    <dbReference type="NCBI Taxonomy" id="318161"/>
    <lineage>
        <taxon>Bacteria</taxon>
        <taxon>Pseudomonadati</taxon>
        <taxon>Pseudomonadota</taxon>
        <taxon>Gammaproteobacteria</taxon>
        <taxon>Alteromonadales</taxon>
        <taxon>Shewanellaceae</taxon>
        <taxon>Shewanella</taxon>
    </lineage>
</organism>
<dbReference type="AlphaFoldDB" id="Q12J77"/>
<dbReference type="RefSeq" id="WP_011497644.1">
    <property type="nucleotide sequence ID" value="NC_007954.1"/>
</dbReference>
<dbReference type="STRING" id="318161.Sden_3223"/>
<dbReference type="Proteomes" id="UP000001982">
    <property type="component" value="Chromosome"/>
</dbReference>
<proteinExistence type="predicted"/>
<dbReference type="eggNOG" id="COG3151">
    <property type="taxonomic scope" value="Bacteria"/>
</dbReference>
<dbReference type="EMBL" id="CP000302">
    <property type="protein sequence ID" value="ABE56499.1"/>
    <property type="molecule type" value="Genomic_DNA"/>
</dbReference>
<reference evidence="1 2" key="1">
    <citation type="submission" date="2006-03" db="EMBL/GenBank/DDBJ databases">
        <title>Complete sequence of Shewanella denitrificans OS217.</title>
        <authorList>
            <consortium name="US DOE Joint Genome Institute"/>
            <person name="Copeland A."/>
            <person name="Lucas S."/>
            <person name="Lapidus A."/>
            <person name="Barry K."/>
            <person name="Detter J.C."/>
            <person name="Glavina del Rio T."/>
            <person name="Hammon N."/>
            <person name="Israni S."/>
            <person name="Dalin E."/>
            <person name="Tice H."/>
            <person name="Pitluck S."/>
            <person name="Brettin T."/>
            <person name="Bruce D."/>
            <person name="Han C."/>
            <person name="Tapia R."/>
            <person name="Gilna P."/>
            <person name="Kiss H."/>
            <person name="Schmutz J."/>
            <person name="Larimer F."/>
            <person name="Land M."/>
            <person name="Hauser L."/>
            <person name="Kyrpides N."/>
            <person name="Lykidis A."/>
            <person name="Richardson P."/>
        </authorList>
    </citation>
    <scope>NUCLEOTIDE SEQUENCE [LARGE SCALE GENOMIC DNA]</scope>
    <source>
        <strain evidence="2">OS217 / ATCC BAA-1090 / DSM 15013</strain>
    </source>
</reference>
<accession>Q12J77</accession>
<dbReference type="KEGG" id="sdn:Sden_3223"/>
<protein>
    <recommendedName>
        <fullName evidence="3">Dehydrogenase</fullName>
    </recommendedName>
</protein>
<evidence type="ECO:0008006" key="3">
    <source>
        <dbReference type="Google" id="ProtNLM"/>
    </source>
</evidence>
<dbReference type="PANTHER" id="PTHR38774">
    <property type="entry name" value="CYTOPLASMIC PROTEIN-RELATED"/>
    <property type="match status" value="1"/>
</dbReference>
<dbReference type="HOGENOM" id="CLU_116657_1_0_6"/>
<dbReference type="PANTHER" id="PTHR38774:SF1">
    <property type="entry name" value="CYTOPLASMIC PROTEIN"/>
    <property type="match status" value="1"/>
</dbReference>
<evidence type="ECO:0000313" key="2">
    <source>
        <dbReference type="Proteomes" id="UP000001982"/>
    </source>
</evidence>
<dbReference type="Pfam" id="PF06853">
    <property type="entry name" value="DUF1249"/>
    <property type="match status" value="1"/>
</dbReference>